<dbReference type="STRING" id="307972.A0A2G8KVF6"/>
<gene>
    <name evidence="2" type="ORF">BSL78_11135</name>
</gene>
<comment type="caution">
    <text evidence="2">The sequence shown here is derived from an EMBL/GenBank/DDBJ whole genome shotgun (WGS) entry which is preliminary data.</text>
</comment>
<dbReference type="SUPFAM" id="SSF51197">
    <property type="entry name" value="Clavaminate synthase-like"/>
    <property type="match status" value="1"/>
</dbReference>
<sequence length="117" mass="13204">MPLRTHAALLKGFKESSEMSTRGTDSVPVVDFSAYSLEKHIPDEKTLQKLVDDIHNAFTTIGFVYLKNTGCPPQVIKDAFRKSKAFFDLNEGVKLKHRRGDILPKSNFGYVEMEQEG</sequence>
<feature type="domain" description="Non-haem dioxygenase N-terminal" evidence="1">
    <location>
        <begin position="27"/>
        <end position="116"/>
    </location>
</feature>
<evidence type="ECO:0000313" key="3">
    <source>
        <dbReference type="Proteomes" id="UP000230750"/>
    </source>
</evidence>
<evidence type="ECO:0000259" key="1">
    <source>
        <dbReference type="Pfam" id="PF14226"/>
    </source>
</evidence>
<dbReference type="InterPro" id="IPR027443">
    <property type="entry name" value="IPNS-like_sf"/>
</dbReference>
<dbReference type="EMBL" id="MRZV01000348">
    <property type="protein sequence ID" value="PIK51987.1"/>
    <property type="molecule type" value="Genomic_DNA"/>
</dbReference>
<dbReference type="AlphaFoldDB" id="A0A2G8KVF6"/>
<reference evidence="2 3" key="1">
    <citation type="journal article" date="2017" name="PLoS Biol.">
        <title>The sea cucumber genome provides insights into morphological evolution and visceral regeneration.</title>
        <authorList>
            <person name="Zhang X."/>
            <person name="Sun L."/>
            <person name="Yuan J."/>
            <person name="Sun Y."/>
            <person name="Gao Y."/>
            <person name="Zhang L."/>
            <person name="Li S."/>
            <person name="Dai H."/>
            <person name="Hamel J.F."/>
            <person name="Liu C."/>
            <person name="Yu Y."/>
            <person name="Liu S."/>
            <person name="Lin W."/>
            <person name="Guo K."/>
            <person name="Jin S."/>
            <person name="Xu P."/>
            <person name="Storey K.B."/>
            <person name="Huan P."/>
            <person name="Zhang T."/>
            <person name="Zhou Y."/>
            <person name="Zhang J."/>
            <person name="Lin C."/>
            <person name="Li X."/>
            <person name="Xing L."/>
            <person name="Huo D."/>
            <person name="Sun M."/>
            <person name="Wang L."/>
            <person name="Mercier A."/>
            <person name="Li F."/>
            <person name="Yang H."/>
            <person name="Xiang J."/>
        </authorList>
    </citation>
    <scope>NUCLEOTIDE SEQUENCE [LARGE SCALE GENOMIC DNA]</scope>
    <source>
        <strain evidence="2">Shaxun</strain>
        <tissue evidence="2">Muscle</tissue>
    </source>
</reference>
<name>A0A2G8KVF6_STIJA</name>
<protein>
    <recommendedName>
        <fullName evidence="1">Non-haem dioxygenase N-terminal domain-containing protein</fullName>
    </recommendedName>
</protein>
<dbReference type="OrthoDB" id="288590at2759"/>
<proteinExistence type="predicted"/>
<evidence type="ECO:0000313" key="2">
    <source>
        <dbReference type="EMBL" id="PIK51987.1"/>
    </source>
</evidence>
<accession>A0A2G8KVF6</accession>
<dbReference type="Gene3D" id="2.60.120.330">
    <property type="entry name" value="B-lactam Antibiotic, Isopenicillin N Synthase, Chain"/>
    <property type="match status" value="1"/>
</dbReference>
<organism evidence="2 3">
    <name type="scientific">Stichopus japonicus</name>
    <name type="common">Sea cucumber</name>
    <dbReference type="NCBI Taxonomy" id="307972"/>
    <lineage>
        <taxon>Eukaryota</taxon>
        <taxon>Metazoa</taxon>
        <taxon>Echinodermata</taxon>
        <taxon>Eleutherozoa</taxon>
        <taxon>Echinozoa</taxon>
        <taxon>Holothuroidea</taxon>
        <taxon>Aspidochirotacea</taxon>
        <taxon>Aspidochirotida</taxon>
        <taxon>Stichopodidae</taxon>
        <taxon>Apostichopus</taxon>
    </lineage>
</organism>
<dbReference type="Proteomes" id="UP000230750">
    <property type="component" value="Unassembled WGS sequence"/>
</dbReference>
<dbReference type="Pfam" id="PF14226">
    <property type="entry name" value="DIOX_N"/>
    <property type="match status" value="1"/>
</dbReference>
<keyword evidence="3" id="KW-1185">Reference proteome</keyword>
<dbReference type="InterPro" id="IPR026992">
    <property type="entry name" value="DIOX_N"/>
</dbReference>